<organism evidence="2 3">
    <name type="scientific">Chlorogloeopsis fritschii PCC 6912</name>
    <dbReference type="NCBI Taxonomy" id="211165"/>
    <lineage>
        <taxon>Bacteria</taxon>
        <taxon>Bacillati</taxon>
        <taxon>Cyanobacteriota</taxon>
        <taxon>Cyanophyceae</taxon>
        <taxon>Nostocales</taxon>
        <taxon>Chlorogloeopsidaceae</taxon>
        <taxon>Chlorogloeopsis</taxon>
    </lineage>
</organism>
<dbReference type="AlphaFoldDB" id="A0A3S0Y5G1"/>
<dbReference type="EMBL" id="RSCJ01000018">
    <property type="protein sequence ID" value="RUR76993.1"/>
    <property type="molecule type" value="Genomic_DNA"/>
</dbReference>
<feature type="region of interest" description="Disordered" evidence="1">
    <location>
        <begin position="40"/>
        <end position="60"/>
    </location>
</feature>
<sequence>MTTGIALSSNFASLSPKQWNDYLSRVNTQQDRQNQLNSLIESNTKGGSSNSSFSGSGGAMGGAPGGSFGASSSSLFGGVGGLSGFTDMAKDLARFRLGLDQEQARFSRGLREEEAQADFGRNFKLADQQIVGQKDLENIRQTATTDRTQRQLDTQQSMQKAGFDQQNLFRAQSAALALRGLR</sequence>
<name>A0A3S0Y5G1_CHLFR</name>
<gene>
    <name evidence="2" type="ORF">PCC6912_39520</name>
</gene>
<accession>A0A3S0Y5G1</accession>
<reference evidence="2 3" key="1">
    <citation type="journal article" date="2019" name="Genome Biol. Evol.">
        <title>Day and night: Metabolic profiles and evolutionary relationships of six axenic non-marine cyanobacteria.</title>
        <authorList>
            <person name="Will S.E."/>
            <person name="Henke P."/>
            <person name="Boedeker C."/>
            <person name="Huang S."/>
            <person name="Brinkmann H."/>
            <person name="Rohde M."/>
            <person name="Jarek M."/>
            <person name="Friedl T."/>
            <person name="Seufert S."/>
            <person name="Schumacher M."/>
            <person name="Overmann J."/>
            <person name="Neumann-Schaal M."/>
            <person name="Petersen J."/>
        </authorList>
    </citation>
    <scope>NUCLEOTIDE SEQUENCE [LARGE SCALE GENOMIC DNA]</scope>
    <source>
        <strain evidence="2 3">PCC 6912</strain>
    </source>
</reference>
<dbReference type="RefSeq" id="WP_016879431.1">
    <property type="nucleotide sequence ID" value="NZ_AJLN01000059.1"/>
</dbReference>
<evidence type="ECO:0000313" key="3">
    <source>
        <dbReference type="Proteomes" id="UP000268857"/>
    </source>
</evidence>
<evidence type="ECO:0000313" key="2">
    <source>
        <dbReference type="EMBL" id="RUR76993.1"/>
    </source>
</evidence>
<proteinExistence type="predicted"/>
<dbReference type="STRING" id="211165.GCA_000317285_01779"/>
<evidence type="ECO:0000256" key="1">
    <source>
        <dbReference type="SAM" id="MobiDB-lite"/>
    </source>
</evidence>
<comment type="caution">
    <text evidence="2">The sequence shown here is derived from an EMBL/GenBank/DDBJ whole genome shotgun (WGS) entry which is preliminary data.</text>
</comment>
<protein>
    <submittedName>
        <fullName evidence="2">Uncharacterized protein</fullName>
    </submittedName>
</protein>
<dbReference type="Proteomes" id="UP000268857">
    <property type="component" value="Unassembled WGS sequence"/>
</dbReference>
<keyword evidence="3" id="KW-1185">Reference proteome</keyword>